<evidence type="ECO:0000256" key="6">
    <source>
        <dbReference type="SAM" id="Phobius"/>
    </source>
</evidence>
<keyword evidence="9" id="KW-1185">Reference proteome</keyword>
<reference evidence="8 9" key="2">
    <citation type="submission" date="2009-02" db="EMBL/GenBank/DDBJ databases">
        <title>Draft genome sequence of Clostridium methylpentosum (DSM 5476).</title>
        <authorList>
            <person name="Sudarsanam P."/>
            <person name="Ley R."/>
            <person name="Guruge J."/>
            <person name="Turnbaugh P.J."/>
            <person name="Mahowald M."/>
            <person name="Liep D."/>
            <person name="Gordon J."/>
        </authorList>
    </citation>
    <scope>NUCLEOTIDE SEQUENCE [LARGE SCALE GENOMIC DNA]</scope>
    <source>
        <strain evidence="8 9">DSM 5476</strain>
    </source>
</reference>
<dbReference type="EMBL" id="ACEC01000087">
    <property type="protein sequence ID" value="EEG29839.1"/>
    <property type="molecule type" value="Genomic_DNA"/>
</dbReference>
<comment type="caution">
    <text evidence="8">The sequence shown here is derived from an EMBL/GenBank/DDBJ whole genome shotgun (WGS) entry which is preliminary data.</text>
</comment>
<evidence type="ECO:0000256" key="4">
    <source>
        <dbReference type="ARBA" id="ARBA00022989"/>
    </source>
</evidence>
<dbReference type="PROSITE" id="PS51257">
    <property type="entry name" value="PROKAR_LIPOPROTEIN"/>
    <property type="match status" value="1"/>
</dbReference>
<dbReference type="InterPro" id="IPR036259">
    <property type="entry name" value="MFS_trans_sf"/>
</dbReference>
<feature type="transmembrane region" description="Helical" evidence="6">
    <location>
        <begin position="62"/>
        <end position="85"/>
    </location>
</feature>
<evidence type="ECO:0000256" key="5">
    <source>
        <dbReference type="ARBA" id="ARBA00023136"/>
    </source>
</evidence>
<dbReference type="InterPro" id="IPR050327">
    <property type="entry name" value="Proton-linked_MCT"/>
</dbReference>
<dbReference type="GO" id="GO:0005886">
    <property type="term" value="C:plasma membrane"/>
    <property type="evidence" value="ECO:0007669"/>
    <property type="project" value="UniProtKB-SubCell"/>
</dbReference>
<dbReference type="GO" id="GO:0022857">
    <property type="term" value="F:transmembrane transporter activity"/>
    <property type="evidence" value="ECO:0007669"/>
    <property type="project" value="InterPro"/>
</dbReference>
<dbReference type="HOGENOM" id="CLU_001265_59_9_9"/>
<evidence type="ECO:0000256" key="1">
    <source>
        <dbReference type="ARBA" id="ARBA00004651"/>
    </source>
</evidence>
<sequence length="417" mass="44253">MRDQSNIAQLDKGQSSKRFSNLFSLILALLAGCLVFAVMQGIHDNYGIMLPGIVARSGLDYASVSFVIAVGQILYGATQPVFGMLAIKKSNAFVMLLGILFMAAGLIASPFCNSLWSLLLFFGVLLPAGTGALCFGIVMGALAPIIGEKKAAVASGIVQASAGIGDAIMSPLLQRLTDGFGVTLSMPVFSIPILLMLPIVFWLGTKKKKIDKAQPVQVIASDAKKEKLSDILKSAFRDRTYWCLLIGFSTCGFHMSIIETHLFSQYVGSGIPASFASLTLTVYGVFTMLGAVITGFLGQKFRMKNVLASVYGIRILIALAFIFIPKSVPFTFIATSLLGMTGDSTVPPTTGIISNKVGVAKMAVVYGSIFIGHQLGAFASAWLGGIFVSTALGYTALWIADLCLCITATVASFKIRD</sequence>
<evidence type="ECO:0000256" key="2">
    <source>
        <dbReference type="ARBA" id="ARBA00022448"/>
    </source>
</evidence>
<keyword evidence="2" id="KW-0813">Transport</keyword>
<dbReference type="Gene3D" id="1.20.1250.20">
    <property type="entry name" value="MFS general substrate transporter like domains"/>
    <property type="match status" value="1"/>
</dbReference>
<dbReference type="SUPFAM" id="SSF103473">
    <property type="entry name" value="MFS general substrate transporter"/>
    <property type="match status" value="1"/>
</dbReference>
<evidence type="ECO:0000313" key="9">
    <source>
        <dbReference type="Proteomes" id="UP000003340"/>
    </source>
</evidence>
<dbReference type="CDD" id="cd17355">
    <property type="entry name" value="MFS_YcxA_like"/>
    <property type="match status" value="1"/>
</dbReference>
<name>C0EFB1_9FIRM</name>
<feature type="transmembrane region" description="Helical" evidence="6">
    <location>
        <begin position="92"/>
        <end position="109"/>
    </location>
</feature>
<feature type="transmembrane region" description="Helical" evidence="6">
    <location>
        <begin position="305"/>
        <end position="324"/>
    </location>
</feature>
<evidence type="ECO:0000313" key="8">
    <source>
        <dbReference type="EMBL" id="EEG29839.1"/>
    </source>
</evidence>
<evidence type="ECO:0000256" key="3">
    <source>
        <dbReference type="ARBA" id="ARBA00022692"/>
    </source>
</evidence>
<dbReference type="PROSITE" id="PS50850">
    <property type="entry name" value="MFS"/>
    <property type="match status" value="1"/>
</dbReference>
<dbReference type="STRING" id="537013.CLOSTMETH_02552"/>
<organism evidence="8 9">
    <name type="scientific">[Clostridium] methylpentosum DSM 5476</name>
    <dbReference type="NCBI Taxonomy" id="537013"/>
    <lineage>
        <taxon>Bacteria</taxon>
        <taxon>Bacillati</taxon>
        <taxon>Bacillota</taxon>
        <taxon>Clostridia</taxon>
        <taxon>Eubacteriales</taxon>
        <taxon>Oscillospiraceae</taxon>
        <taxon>Oscillospiraceae incertae sedis</taxon>
    </lineage>
</organism>
<accession>C0EFB1</accession>
<dbReference type="Proteomes" id="UP000003340">
    <property type="component" value="Unassembled WGS sequence"/>
</dbReference>
<dbReference type="InterPro" id="IPR020846">
    <property type="entry name" value="MFS_dom"/>
</dbReference>
<feature type="transmembrane region" description="Helical" evidence="6">
    <location>
        <begin position="115"/>
        <end position="139"/>
    </location>
</feature>
<feature type="transmembrane region" description="Helical" evidence="6">
    <location>
        <begin position="21"/>
        <end position="42"/>
    </location>
</feature>
<evidence type="ECO:0000259" key="7">
    <source>
        <dbReference type="PROSITE" id="PS50850"/>
    </source>
</evidence>
<dbReference type="InterPro" id="IPR011701">
    <property type="entry name" value="MFS"/>
</dbReference>
<keyword evidence="3 6" id="KW-0812">Transmembrane</keyword>
<protein>
    <submittedName>
        <fullName evidence="8">Transporter, major facilitator family protein</fullName>
    </submittedName>
</protein>
<dbReference type="Pfam" id="PF07690">
    <property type="entry name" value="MFS_1"/>
    <property type="match status" value="1"/>
</dbReference>
<dbReference type="eggNOG" id="COG2814">
    <property type="taxonomic scope" value="Bacteria"/>
</dbReference>
<feature type="transmembrane region" description="Helical" evidence="6">
    <location>
        <begin position="179"/>
        <end position="203"/>
    </location>
</feature>
<gene>
    <name evidence="8" type="ORF">CLOSTMETH_02552</name>
</gene>
<proteinExistence type="predicted"/>
<feature type="transmembrane region" description="Helical" evidence="6">
    <location>
        <begin position="241"/>
        <end position="263"/>
    </location>
</feature>
<dbReference type="PANTHER" id="PTHR11360">
    <property type="entry name" value="MONOCARBOXYLATE TRANSPORTER"/>
    <property type="match status" value="1"/>
</dbReference>
<comment type="subcellular location">
    <subcellularLocation>
        <location evidence="1">Cell membrane</location>
        <topology evidence="1">Multi-pass membrane protein</topology>
    </subcellularLocation>
</comment>
<dbReference type="PANTHER" id="PTHR11360:SF284">
    <property type="entry name" value="EG:103B4.3 PROTEIN-RELATED"/>
    <property type="match status" value="1"/>
</dbReference>
<dbReference type="AlphaFoldDB" id="C0EFB1"/>
<keyword evidence="4 6" id="KW-1133">Transmembrane helix</keyword>
<feature type="domain" description="Major facilitator superfamily (MFS) profile" evidence="7">
    <location>
        <begin position="25"/>
        <end position="417"/>
    </location>
</feature>
<feature type="transmembrane region" description="Helical" evidence="6">
    <location>
        <begin position="151"/>
        <end position="173"/>
    </location>
</feature>
<feature type="transmembrane region" description="Helical" evidence="6">
    <location>
        <begin position="275"/>
        <end position="298"/>
    </location>
</feature>
<reference evidence="8 9" key="1">
    <citation type="submission" date="2009-01" db="EMBL/GenBank/DDBJ databases">
        <authorList>
            <person name="Fulton L."/>
            <person name="Clifton S."/>
            <person name="Fulton B."/>
            <person name="Xu J."/>
            <person name="Minx P."/>
            <person name="Pepin K.H."/>
            <person name="Johnson M."/>
            <person name="Bhonagiri V."/>
            <person name="Nash W.E."/>
            <person name="Mardis E.R."/>
            <person name="Wilson R.K."/>
        </authorList>
    </citation>
    <scope>NUCLEOTIDE SEQUENCE [LARGE SCALE GENOMIC DNA]</scope>
    <source>
        <strain evidence="8 9">DSM 5476</strain>
    </source>
</reference>
<keyword evidence="5 6" id="KW-0472">Membrane</keyword>